<organism evidence="1 2">
    <name type="scientific">Flaviaesturariibacter amylovorans</name>
    <dbReference type="NCBI Taxonomy" id="1084520"/>
    <lineage>
        <taxon>Bacteria</taxon>
        <taxon>Pseudomonadati</taxon>
        <taxon>Bacteroidota</taxon>
        <taxon>Chitinophagia</taxon>
        <taxon>Chitinophagales</taxon>
        <taxon>Chitinophagaceae</taxon>
        <taxon>Flaviaestuariibacter</taxon>
    </lineage>
</organism>
<reference evidence="2" key="1">
    <citation type="journal article" date="2019" name="Int. J. Syst. Evol. Microbiol.">
        <title>The Global Catalogue of Microorganisms (GCM) 10K type strain sequencing project: providing services to taxonomists for standard genome sequencing and annotation.</title>
        <authorList>
            <consortium name="The Broad Institute Genomics Platform"/>
            <consortium name="The Broad Institute Genome Sequencing Center for Infectious Disease"/>
            <person name="Wu L."/>
            <person name="Ma J."/>
        </authorList>
    </citation>
    <scope>NUCLEOTIDE SEQUENCE [LARGE SCALE GENOMIC DNA]</scope>
    <source>
        <strain evidence="2">JCM 17919</strain>
    </source>
</reference>
<evidence type="ECO:0000313" key="1">
    <source>
        <dbReference type="EMBL" id="GAA4340513.1"/>
    </source>
</evidence>
<evidence type="ECO:0000313" key="2">
    <source>
        <dbReference type="Proteomes" id="UP001501725"/>
    </source>
</evidence>
<dbReference type="RefSeq" id="WP_345257469.1">
    <property type="nucleotide sequence ID" value="NZ_BAABGY010000014.1"/>
</dbReference>
<name>A0ABP8HK55_9BACT</name>
<protein>
    <recommendedName>
        <fullName evidence="3">Pentapeptide repeat-containing protein</fullName>
    </recommendedName>
</protein>
<proteinExistence type="predicted"/>
<comment type="caution">
    <text evidence="1">The sequence shown here is derived from an EMBL/GenBank/DDBJ whole genome shotgun (WGS) entry which is preliminary data.</text>
</comment>
<dbReference type="Proteomes" id="UP001501725">
    <property type="component" value="Unassembled WGS sequence"/>
</dbReference>
<dbReference type="EMBL" id="BAABGY010000014">
    <property type="protein sequence ID" value="GAA4340513.1"/>
    <property type="molecule type" value="Genomic_DNA"/>
</dbReference>
<sequence>MAENTTITGEALVALIQDHFRKGDTPVLELFRYEVTSGFELLLSVPAGQMAFLSFNWCTFHGSVRVQLPPDTEGDVEFYECQLPTIETRGGSAKISQCRVERVVCEGRGGTLGIDGTRIEGGIRVSGAWERVSLNDQGATAPLDVCLEDLQADRLTVIRCRLGTVRLHRVELKSRFWFWDNELLSPGRMGFEMNDCVLHCDLFFDDNRLETELRFSQVRAHAATDLKNGTGNPIFRFDTCRFDGALTIEDVRFDTLHFRETLWNAVHWERLETGRLLLERPSPVRQLVFSDVKISSADAQALRYLAEALEDQGYAELAGEYRLRAAQALLV</sequence>
<gene>
    <name evidence="1" type="ORF">GCM10023184_38270</name>
</gene>
<evidence type="ECO:0008006" key="3">
    <source>
        <dbReference type="Google" id="ProtNLM"/>
    </source>
</evidence>
<keyword evidence="2" id="KW-1185">Reference proteome</keyword>
<accession>A0ABP8HK55</accession>